<proteinExistence type="predicted"/>
<gene>
    <name evidence="2" type="ORF">SAMN05421785_12115</name>
</gene>
<name>A0A1N7QWS9_9FLAO</name>
<dbReference type="STRING" id="373672.SAMN05421785_12115"/>
<dbReference type="Proteomes" id="UP000185781">
    <property type="component" value="Unassembled WGS sequence"/>
</dbReference>
<protein>
    <submittedName>
        <fullName evidence="2">Uncharacterized protein</fullName>
    </submittedName>
</protein>
<dbReference type="RefSeq" id="WP_076396465.1">
    <property type="nucleotide sequence ID" value="NZ_FTOV01000021.1"/>
</dbReference>
<dbReference type="AlphaFoldDB" id="A0A1N7QWS9"/>
<organism evidence="2 3">
    <name type="scientific">Chryseobacterium gambrini</name>
    <dbReference type="NCBI Taxonomy" id="373672"/>
    <lineage>
        <taxon>Bacteria</taxon>
        <taxon>Pseudomonadati</taxon>
        <taxon>Bacteroidota</taxon>
        <taxon>Flavobacteriia</taxon>
        <taxon>Flavobacteriales</taxon>
        <taxon>Weeksellaceae</taxon>
        <taxon>Chryseobacterium group</taxon>
        <taxon>Chryseobacterium</taxon>
    </lineage>
</organism>
<feature type="transmembrane region" description="Helical" evidence="1">
    <location>
        <begin position="21"/>
        <end position="42"/>
    </location>
</feature>
<accession>A0A1N7QWS9</accession>
<keyword evidence="1" id="KW-0472">Membrane</keyword>
<keyword evidence="1" id="KW-1133">Transmembrane helix</keyword>
<sequence>MRIRTYIRRIKNKIRNFDWKVLFSSNSLSFIAILLSIITFYFQFFNTKHEVFYSFLTPDYNNNNDTIIIPVFYKNTGNQTELILDANLILEVKTEDNQNYYRRIGDNNKSKFPIILNMNENKYINLTSNYQDYLFGSLEIEPTGNNFRDFTILDSLKLKMTTQFLTQNGNLSNDTIDIGYVTFKKNKISQLDYNSVQLKKLNLNSNIQMTGGSKISYTITSKVDLKDPKDVEKNKAMLKYIRKTINDSTLNKIIK</sequence>
<evidence type="ECO:0000313" key="3">
    <source>
        <dbReference type="Proteomes" id="UP000185781"/>
    </source>
</evidence>
<evidence type="ECO:0000256" key="1">
    <source>
        <dbReference type="SAM" id="Phobius"/>
    </source>
</evidence>
<evidence type="ECO:0000313" key="2">
    <source>
        <dbReference type="EMBL" id="SIT27322.1"/>
    </source>
</evidence>
<keyword evidence="1" id="KW-0812">Transmembrane</keyword>
<reference evidence="2 3" key="1">
    <citation type="submission" date="2017-01" db="EMBL/GenBank/DDBJ databases">
        <authorList>
            <person name="Mah S.A."/>
            <person name="Swanson W.J."/>
            <person name="Moy G.W."/>
            <person name="Vacquier V.D."/>
        </authorList>
    </citation>
    <scope>NUCLEOTIDE SEQUENCE [LARGE SCALE GENOMIC DNA]</scope>
    <source>
        <strain evidence="2 3">DSM 18014</strain>
    </source>
</reference>
<dbReference type="EMBL" id="FTOV01000021">
    <property type="protein sequence ID" value="SIT27322.1"/>
    <property type="molecule type" value="Genomic_DNA"/>
</dbReference>
<dbReference type="OrthoDB" id="9915443at2"/>